<feature type="region of interest" description="Disordered" evidence="6">
    <location>
        <begin position="229"/>
        <end position="288"/>
    </location>
</feature>
<evidence type="ECO:0000256" key="2">
    <source>
        <dbReference type="ARBA" id="ARBA00004286"/>
    </source>
</evidence>
<reference evidence="9" key="1">
    <citation type="submission" date="2022-08" db="UniProtKB">
        <authorList>
            <consortium name="EnsemblMetazoa"/>
        </authorList>
    </citation>
    <scope>IDENTIFICATION</scope>
    <source>
        <strain evidence="9">Israel</strain>
    </source>
</reference>
<dbReference type="InterPro" id="IPR006910">
    <property type="entry name" value="Rad21_Rec8_N"/>
</dbReference>
<keyword evidence="5" id="KW-0539">Nucleus</keyword>
<dbReference type="InterPro" id="IPR036390">
    <property type="entry name" value="WH_DNA-bd_sf"/>
</dbReference>
<dbReference type="EMBL" id="AJVK01017365">
    <property type="status" value="NOT_ANNOTATED_CDS"/>
    <property type="molecule type" value="Genomic_DNA"/>
</dbReference>
<dbReference type="GO" id="GO:1990414">
    <property type="term" value="P:replication-born double-strand break repair via sister chromatid exchange"/>
    <property type="evidence" value="ECO:0007669"/>
    <property type="project" value="TreeGrafter"/>
</dbReference>
<keyword evidence="4" id="KW-0158">Chromosome</keyword>
<dbReference type="AlphaFoldDB" id="A0A1B0DN81"/>
<dbReference type="VEuPathDB" id="VectorBase:PPAI009926"/>
<dbReference type="PANTHER" id="PTHR12585">
    <property type="entry name" value="SCC1 / RAD21 FAMILY MEMBER"/>
    <property type="match status" value="1"/>
</dbReference>
<dbReference type="InterPro" id="IPR006909">
    <property type="entry name" value="Rad21/Rec8_C_eu"/>
</dbReference>
<evidence type="ECO:0000256" key="4">
    <source>
        <dbReference type="ARBA" id="ARBA00022454"/>
    </source>
</evidence>
<comment type="similarity">
    <text evidence="3">Belongs to the rad21 family.</text>
</comment>
<evidence type="ECO:0000259" key="8">
    <source>
        <dbReference type="Pfam" id="PF04825"/>
    </source>
</evidence>
<dbReference type="CDD" id="cd21792">
    <property type="entry name" value="Rad21_Rec8_M_NXP1-like"/>
    <property type="match status" value="1"/>
</dbReference>
<evidence type="ECO:0000313" key="9">
    <source>
        <dbReference type="EnsemblMetazoa" id="PPAI009926-PA"/>
    </source>
</evidence>
<dbReference type="InterPro" id="IPR039781">
    <property type="entry name" value="Rad21/Rec8-like"/>
</dbReference>
<sequence length="706" mass="77337">MFYAHIVLAKKGPLARIWLAAHWDKKLTKAHVKLALRTSGHLLLGVVRIYSRKAKYLLADCNEAFAKIKVAFRPGIVDLPEEHREAAVNAITLPEVFHDFDTALPELNDVDIEAQFSINQSRADEITMREDYGTLPMSIHDDGFGDMGFDADTPDLARDGIDPNIDENLFGEDLGASSIDHTKEPVPGTSRSMMQDMPQGAMDDGFGEEFGQPAAGLFEGDIFTDAPMAPASIPPVAQQSDSDSDDDMDHFDGGAPALGHLEGEHQLALGPDGMPTGQESEHLDEQGGNLTNEEESFALAPIDATALKGVTKAKRKRKLIVDEVKNISGEEMKNQLANTSDIVTTLDLAPPTKRLMFWKETGGVEKLFALPSRDIPARSLFSNYQRNLVSRGIDLEDFSMLGPAELLALEQQRPEEPEVPVKRGRKRKQVPEVEQPPPPPQIQPPQTPQTPSIPEPEVAREQLSYEQSVGSVNVGRPSECDPSLMPPPPTPSMHHISSPHSGVMGPLTPGLPMTPGGLLMTPGISMTPAGMHGDLGGLDHGGITPHHAIENMESIPNLPADQVSSILNGTAMENMGFTNMGYEGHTTPRAGMSERIANDWNEDYDFPQSVGQLGEEQLENETDEQFEERVLNKRAAQMFVAVKRKLLKSESIQLSEMTYRNSKKQAAQKFYSLLVLKKFQALEITQSEPFGDIAVTKGVMFDNPKL</sequence>
<evidence type="ECO:0000256" key="6">
    <source>
        <dbReference type="SAM" id="MobiDB-lite"/>
    </source>
</evidence>
<evidence type="ECO:0000256" key="1">
    <source>
        <dbReference type="ARBA" id="ARBA00004123"/>
    </source>
</evidence>
<feature type="domain" description="Rad21/Rec8-like protein C-terminal eukaryotic" evidence="7">
    <location>
        <begin position="649"/>
        <end position="698"/>
    </location>
</feature>
<dbReference type="InterPro" id="IPR049589">
    <property type="entry name" value="NXP1_M-like"/>
</dbReference>
<dbReference type="Pfam" id="PF04825">
    <property type="entry name" value="Rad21_Rec8_N"/>
    <property type="match status" value="1"/>
</dbReference>
<evidence type="ECO:0000256" key="3">
    <source>
        <dbReference type="ARBA" id="ARBA00009870"/>
    </source>
</evidence>
<dbReference type="EnsemblMetazoa" id="PPAI009926-RA">
    <property type="protein sequence ID" value="PPAI009926-PA"/>
    <property type="gene ID" value="PPAI009926"/>
</dbReference>
<dbReference type="InterPro" id="IPR023093">
    <property type="entry name" value="ScpA-like_C"/>
</dbReference>
<organism evidence="9 10">
    <name type="scientific">Phlebotomus papatasi</name>
    <name type="common">Sandfly</name>
    <dbReference type="NCBI Taxonomy" id="29031"/>
    <lineage>
        <taxon>Eukaryota</taxon>
        <taxon>Metazoa</taxon>
        <taxon>Ecdysozoa</taxon>
        <taxon>Arthropoda</taxon>
        <taxon>Hexapoda</taxon>
        <taxon>Insecta</taxon>
        <taxon>Pterygota</taxon>
        <taxon>Neoptera</taxon>
        <taxon>Endopterygota</taxon>
        <taxon>Diptera</taxon>
        <taxon>Nematocera</taxon>
        <taxon>Psychodoidea</taxon>
        <taxon>Psychodidae</taxon>
        <taxon>Phlebotomus</taxon>
        <taxon>Phlebotomus</taxon>
    </lineage>
</organism>
<feature type="region of interest" description="Disordered" evidence="6">
    <location>
        <begin position="409"/>
        <end position="458"/>
    </location>
</feature>
<feature type="domain" description="Rad21/Rec8-like protein N-terminal" evidence="8">
    <location>
        <begin position="32"/>
        <end position="86"/>
    </location>
</feature>
<dbReference type="GO" id="GO:0005634">
    <property type="term" value="C:nucleus"/>
    <property type="evidence" value="ECO:0007669"/>
    <property type="project" value="UniProtKB-SubCell"/>
</dbReference>
<evidence type="ECO:0000256" key="5">
    <source>
        <dbReference type="ARBA" id="ARBA00023242"/>
    </source>
</evidence>
<name>A0A1B0DN81_PHLPP</name>
<evidence type="ECO:0000313" key="10">
    <source>
        <dbReference type="Proteomes" id="UP000092462"/>
    </source>
</evidence>
<evidence type="ECO:0000259" key="7">
    <source>
        <dbReference type="Pfam" id="PF04824"/>
    </source>
</evidence>
<dbReference type="GO" id="GO:0003682">
    <property type="term" value="F:chromatin binding"/>
    <property type="evidence" value="ECO:0007669"/>
    <property type="project" value="TreeGrafter"/>
</dbReference>
<feature type="compositionally biased region" description="Pro residues" evidence="6">
    <location>
        <begin position="434"/>
        <end position="454"/>
    </location>
</feature>
<proteinExistence type="inferred from homology"/>
<dbReference type="PANTHER" id="PTHR12585:SF69">
    <property type="entry name" value="FI11703P"/>
    <property type="match status" value="1"/>
</dbReference>
<protein>
    <recommendedName>
        <fullName evidence="11">Rad21/Rec8-like protein N-terminal domain-containing protein</fullName>
    </recommendedName>
</protein>
<accession>A0A1B0DN81</accession>
<evidence type="ECO:0008006" key="11">
    <source>
        <dbReference type="Google" id="ProtNLM"/>
    </source>
</evidence>
<keyword evidence="10" id="KW-1185">Reference proteome</keyword>
<dbReference type="VEuPathDB" id="VectorBase:PPAPM1_000602"/>
<dbReference type="SUPFAM" id="SSF46785">
    <property type="entry name" value="Winged helix' DNA-binding domain"/>
    <property type="match status" value="1"/>
</dbReference>
<dbReference type="EMBL" id="AJVK01017366">
    <property type="status" value="NOT_ANNOTATED_CDS"/>
    <property type="molecule type" value="Genomic_DNA"/>
</dbReference>
<dbReference type="EMBL" id="AJVK01017367">
    <property type="status" value="NOT_ANNOTATED_CDS"/>
    <property type="molecule type" value="Genomic_DNA"/>
</dbReference>
<dbReference type="Gene3D" id="1.10.10.580">
    <property type="entry name" value="Structural maintenance of chromosome 1. Chain E"/>
    <property type="match status" value="1"/>
</dbReference>
<dbReference type="Pfam" id="PF04824">
    <property type="entry name" value="Rad21_Rec8"/>
    <property type="match status" value="1"/>
</dbReference>
<comment type="subcellular location">
    <subcellularLocation>
        <location evidence="2">Chromosome</location>
    </subcellularLocation>
    <subcellularLocation>
        <location evidence="1">Nucleus</location>
    </subcellularLocation>
</comment>
<dbReference type="GO" id="GO:0008278">
    <property type="term" value="C:cohesin complex"/>
    <property type="evidence" value="ECO:0007669"/>
    <property type="project" value="InterPro"/>
</dbReference>
<dbReference type="GO" id="GO:0007062">
    <property type="term" value="P:sister chromatid cohesion"/>
    <property type="evidence" value="ECO:0007669"/>
    <property type="project" value="InterPro"/>
</dbReference>
<dbReference type="Proteomes" id="UP000092462">
    <property type="component" value="Unassembled WGS sequence"/>
</dbReference>
<feature type="compositionally biased region" description="Basic and acidic residues" evidence="6">
    <location>
        <begin position="412"/>
        <end position="421"/>
    </location>
</feature>